<dbReference type="EMBL" id="CP032551">
    <property type="protein sequence ID" value="QGT94890.1"/>
    <property type="molecule type" value="Genomic_DNA"/>
</dbReference>
<dbReference type="Gene3D" id="2.60.40.420">
    <property type="entry name" value="Cupredoxins - blue copper proteins"/>
    <property type="match status" value="1"/>
</dbReference>
<evidence type="ECO:0000256" key="1">
    <source>
        <dbReference type="SAM" id="MobiDB-lite"/>
    </source>
</evidence>
<dbReference type="SUPFAM" id="SSF49503">
    <property type="entry name" value="Cupredoxins"/>
    <property type="match status" value="1"/>
</dbReference>
<protein>
    <submittedName>
        <fullName evidence="3">Methylamine utilization protein</fullName>
    </submittedName>
</protein>
<feature type="signal peptide" evidence="2">
    <location>
        <begin position="1"/>
        <end position="23"/>
    </location>
</feature>
<name>A0AA92IKW1_9GAMM</name>
<evidence type="ECO:0000313" key="4">
    <source>
        <dbReference type="Proteomes" id="UP000427820"/>
    </source>
</evidence>
<proteinExistence type="predicted"/>
<sequence>MTKFQIVFLMTLWFTQGFSAVSAQETTSVDALTVTVLDSNQQPLALAVVSVNGVELATSEQPTAIMDQVDRLFVPYILAVRENAQVAFPNRDNIRHQVYSFSEVKPFELPLYSNREAPEIQFENSGIVVLGCNIHDHMQAYIYVSPHDLSRQTNAQGTVTLPLGATQVHVWYPSLTDVVTEEMVVPIVAGQKQLTVTLPVQAQHQSPPPASALQQRFNRRKNNN</sequence>
<dbReference type="InterPro" id="IPR008972">
    <property type="entry name" value="Cupredoxin"/>
</dbReference>
<keyword evidence="2" id="KW-0732">Signal</keyword>
<organism evidence="3 4">
    <name type="scientific">Pseudidiomarina andamanensis</name>
    <dbReference type="NCBI Taxonomy" id="1940690"/>
    <lineage>
        <taxon>Bacteria</taxon>
        <taxon>Pseudomonadati</taxon>
        <taxon>Pseudomonadota</taxon>
        <taxon>Gammaproteobacteria</taxon>
        <taxon>Alteromonadales</taxon>
        <taxon>Idiomarinaceae</taxon>
        <taxon>Pseudidiomarina</taxon>
    </lineage>
</organism>
<dbReference type="RefSeq" id="WP_156265804.1">
    <property type="nucleotide sequence ID" value="NZ_CP032551.1"/>
</dbReference>
<feature type="region of interest" description="Disordered" evidence="1">
    <location>
        <begin position="202"/>
        <end position="224"/>
    </location>
</feature>
<feature type="chain" id="PRO_5041712952" evidence="2">
    <location>
        <begin position="24"/>
        <end position="224"/>
    </location>
</feature>
<dbReference type="AlphaFoldDB" id="A0AA92IKW1"/>
<accession>A0AA92IKW1</accession>
<dbReference type="Proteomes" id="UP000427820">
    <property type="component" value="Chromosome"/>
</dbReference>
<evidence type="ECO:0000313" key="3">
    <source>
        <dbReference type="EMBL" id="QGT94890.1"/>
    </source>
</evidence>
<evidence type="ECO:0000256" key="2">
    <source>
        <dbReference type="SAM" id="SignalP"/>
    </source>
</evidence>
<dbReference type="KEGG" id="panm:D3795_01280"/>
<keyword evidence="4" id="KW-1185">Reference proteome</keyword>
<gene>
    <name evidence="3" type="ORF">D3795_01280</name>
</gene>
<reference evidence="3 4" key="1">
    <citation type="submission" date="2018-09" db="EMBL/GenBank/DDBJ databases">
        <title>Whole genome sequencing of Idiomarina andamanensis W-5T (LMG 29773T= JCM 31645T).</title>
        <authorList>
            <person name="Das S.K."/>
        </authorList>
    </citation>
    <scope>NUCLEOTIDE SEQUENCE [LARGE SCALE GENOMIC DNA]</scope>
    <source>
        <strain evidence="3 4">W-5T</strain>
    </source>
</reference>